<dbReference type="Pfam" id="PF13649">
    <property type="entry name" value="Methyltransf_25"/>
    <property type="match status" value="1"/>
</dbReference>
<keyword evidence="5" id="KW-1185">Reference proteome</keyword>
<evidence type="ECO:0000313" key="5">
    <source>
        <dbReference type="Proteomes" id="UP001596183"/>
    </source>
</evidence>
<reference evidence="5" key="1">
    <citation type="journal article" date="2019" name="Int. J. Syst. Evol. Microbiol.">
        <title>The Global Catalogue of Microorganisms (GCM) 10K type strain sequencing project: providing services to taxonomists for standard genome sequencing and annotation.</title>
        <authorList>
            <consortium name="The Broad Institute Genomics Platform"/>
            <consortium name="The Broad Institute Genome Sequencing Center for Infectious Disease"/>
            <person name="Wu L."/>
            <person name="Ma J."/>
        </authorList>
    </citation>
    <scope>NUCLEOTIDE SEQUENCE [LARGE SCALE GENOMIC DNA]</scope>
    <source>
        <strain evidence="5">JCM 13852</strain>
    </source>
</reference>
<dbReference type="InterPro" id="IPR041698">
    <property type="entry name" value="Methyltransf_25"/>
</dbReference>
<dbReference type="Proteomes" id="UP001596183">
    <property type="component" value="Unassembled WGS sequence"/>
</dbReference>
<dbReference type="GO" id="GO:0032259">
    <property type="term" value="P:methylation"/>
    <property type="evidence" value="ECO:0007669"/>
    <property type="project" value="UniProtKB-KW"/>
</dbReference>
<name>A0ABW0XWX0_9ACTN</name>
<keyword evidence="1 4" id="KW-0489">Methyltransferase</keyword>
<keyword evidence="2" id="KW-0808">Transferase</keyword>
<dbReference type="PANTHER" id="PTHR43861">
    <property type="entry name" value="TRANS-ACONITATE 2-METHYLTRANSFERASE-RELATED"/>
    <property type="match status" value="1"/>
</dbReference>
<organism evidence="4 5">
    <name type="scientific">Streptomyces incanus</name>
    <dbReference type="NCBI Taxonomy" id="887453"/>
    <lineage>
        <taxon>Bacteria</taxon>
        <taxon>Bacillati</taxon>
        <taxon>Actinomycetota</taxon>
        <taxon>Actinomycetes</taxon>
        <taxon>Kitasatosporales</taxon>
        <taxon>Streptomycetaceae</taxon>
        <taxon>Streptomyces</taxon>
    </lineage>
</organism>
<proteinExistence type="predicted"/>
<gene>
    <name evidence="4" type="ORF">ACFP2V_35210</name>
</gene>
<dbReference type="CDD" id="cd02440">
    <property type="entry name" value="AdoMet_MTases"/>
    <property type="match status" value="1"/>
</dbReference>
<dbReference type="InterPro" id="IPR029063">
    <property type="entry name" value="SAM-dependent_MTases_sf"/>
</dbReference>
<dbReference type="RefSeq" id="WP_381219560.1">
    <property type="nucleotide sequence ID" value="NZ_JBHSPC010000147.1"/>
</dbReference>
<accession>A0ABW0XWX0</accession>
<evidence type="ECO:0000256" key="1">
    <source>
        <dbReference type="ARBA" id="ARBA00022603"/>
    </source>
</evidence>
<protein>
    <submittedName>
        <fullName evidence="4">Class I SAM-dependent DNA methyltransferase</fullName>
    </submittedName>
</protein>
<dbReference type="SUPFAM" id="SSF53335">
    <property type="entry name" value="S-adenosyl-L-methionine-dependent methyltransferases"/>
    <property type="match status" value="1"/>
</dbReference>
<feature type="domain" description="Methyltransferase" evidence="3">
    <location>
        <begin position="67"/>
        <end position="157"/>
    </location>
</feature>
<evidence type="ECO:0000256" key="2">
    <source>
        <dbReference type="ARBA" id="ARBA00022679"/>
    </source>
</evidence>
<comment type="caution">
    <text evidence="4">The sequence shown here is derived from an EMBL/GenBank/DDBJ whole genome shotgun (WGS) entry which is preliminary data.</text>
</comment>
<dbReference type="GO" id="GO:0008168">
    <property type="term" value="F:methyltransferase activity"/>
    <property type="evidence" value="ECO:0007669"/>
    <property type="project" value="UniProtKB-KW"/>
</dbReference>
<dbReference type="PANTHER" id="PTHR43861:SF1">
    <property type="entry name" value="TRANS-ACONITATE 2-METHYLTRANSFERASE"/>
    <property type="match status" value="1"/>
</dbReference>
<evidence type="ECO:0000259" key="3">
    <source>
        <dbReference type="Pfam" id="PF13649"/>
    </source>
</evidence>
<dbReference type="Gene3D" id="3.40.50.150">
    <property type="entry name" value="Vaccinia Virus protein VP39"/>
    <property type="match status" value="1"/>
</dbReference>
<sequence length="243" mass="25767">MTDAATAPAPAPNPDPDHIVATRAFYDAVAEDYADRFRDVFAAQSLELALLAGFAGLVKASGAGGEVADLGCGPGWVTAHLASCGLDAFGLDLSESMLGIARRENPGLRFEQGSMLEPGIPDGTLAGIVSWYSSIHTPQDELPALFAGFRRLLAPGGHLLLAFQAGEEALHLEHPFGHPVALDFQRRRPDRMAEALEAAGFALVLRSERAADDEQGESTPQAFLIARTPHIARSADRHTAHPS</sequence>
<evidence type="ECO:0000313" key="4">
    <source>
        <dbReference type="EMBL" id="MFC5675120.1"/>
    </source>
</evidence>
<dbReference type="EMBL" id="JBHSPC010000147">
    <property type="protein sequence ID" value="MFC5675120.1"/>
    <property type="molecule type" value="Genomic_DNA"/>
</dbReference>